<name>A0AC34G672_9BILA</name>
<sequence length="188" mass="21925">MPMKLQYLSIRYLAEPARLILYYANEAFEDERLTQETWEPQIAQSMAIYHYLARRFGLAGKGEIEVAKVEAVGEYFREMMNKILPYLLFLVGKNTEGTKEGNYAKFFEPTVKQYLPVLVKLLKQSKSEFFADSGLTWVDFLVAEYFDSINGHARELLKNYPELLEHSKKVHSLPQLQKYLSTRPATPW</sequence>
<dbReference type="Proteomes" id="UP000887579">
    <property type="component" value="Unplaced"/>
</dbReference>
<evidence type="ECO:0000313" key="1">
    <source>
        <dbReference type="Proteomes" id="UP000887579"/>
    </source>
</evidence>
<evidence type="ECO:0000313" key="2">
    <source>
        <dbReference type="WBParaSite" id="ES5_v2.g25042.t1"/>
    </source>
</evidence>
<protein>
    <submittedName>
        <fullName evidence="2">Glutathione S-transferase</fullName>
    </submittedName>
</protein>
<dbReference type="WBParaSite" id="ES5_v2.g25042.t1">
    <property type="protein sequence ID" value="ES5_v2.g25042.t1"/>
    <property type="gene ID" value="ES5_v2.g25042"/>
</dbReference>
<accession>A0AC34G672</accession>
<reference evidence="2" key="1">
    <citation type="submission" date="2022-11" db="UniProtKB">
        <authorList>
            <consortium name="WormBaseParasite"/>
        </authorList>
    </citation>
    <scope>IDENTIFICATION</scope>
</reference>
<organism evidence="1 2">
    <name type="scientific">Panagrolaimus sp. ES5</name>
    <dbReference type="NCBI Taxonomy" id="591445"/>
    <lineage>
        <taxon>Eukaryota</taxon>
        <taxon>Metazoa</taxon>
        <taxon>Ecdysozoa</taxon>
        <taxon>Nematoda</taxon>
        <taxon>Chromadorea</taxon>
        <taxon>Rhabditida</taxon>
        <taxon>Tylenchina</taxon>
        <taxon>Panagrolaimomorpha</taxon>
        <taxon>Panagrolaimoidea</taxon>
        <taxon>Panagrolaimidae</taxon>
        <taxon>Panagrolaimus</taxon>
    </lineage>
</organism>
<proteinExistence type="predicted"/>